<dbReference type="Pfam" id="PF00578">
    <property type="entry name" value="AhpC-TSA"/>
    <property type="match status" value="1"/>
</dbReference>
<accession>A0A1N6CLV7</accession>
<dbReference type="Gene3D" id="3.40.30.10">
    <property type="entry name" value="Glutaredoxin"/>
    <property type="match status" value="1"/>
</dbReference>
<keyword evidence="16" id="KW-1185">Reference proteome</keyword>
<dbReference type="PROSITE" id="PS51352">
    <property type="entry name" value="THIOREDOXIN_2"/>
    <property type="match status" value="1"/>
</dbReference>
<dbReference type="InterPro" id="IPR050924">
    <property type="entry name" value="Peroxiredoxin_BCP/PrxQ"/>
</dbReference>
<feature type="domain" description="Thioredoxin" evidence="14">
    <location>
        <begin position="2"/>
        <end position="153"/>
    </location>
</feature>
<evidence type="ECO:0000256" key="13">
    <source>
        <dbReference type="PIRSR" id="PIRSR000239-1"/>
    </source>
</evidence>
<evidence type="ECO:0000256" key="11">
    <source>
        <dbReference type="ARBA" id="ARBA00042639"/>
    </source>
</evidence>
<dbReference type="CDD" id="cd03017">
    <property type="entry name" value="PRX_BCP"/>
    <property type="match status" value="1"/>
</dbReference>
<protein>
    <recommendedName>
        <fullName evidence="3">thioredoxin-dependent peroxiredoxin</fullName>
        <ecNumber evidence="3">1.11.1.24</ecNumber>
    </recommendedName>
    <alternativeName>
        <fullName evidence="9">Thioredoxin peroxidase</fullName>
    </alternativeName>
    <alternativeName>
        <fullName evidence="11">Thioredoxin-dependent peroxiredoxin Bcp</fullName>
    </alternativeName>
</protein>
<dbReference type="PANTHER" id="PTHR42801:SF4">
    <property type="entry name" value="AHPC_TSA FAMILY PROTEIN"/>
    <property type="match status" value="1"/>
</dbReference>
<evidence type="ECO:0000256" key="6">
    <source>
        <dbReference type="ARBA" id="ARBA00023002"/>
    </source>
</evidence>
<dbReference type="InterPro" id="IPR024706">
    <property type="entry name" value="Peroxiredoxin_AhpC-typ"/>
</dbReference>
<keyword evidence="8" id="KW-0676">Redox-active center</keyword>
<dbReference type="GO" id="GO:0008379">
    <property type="term" value="F:thioredoxin peroxidase activity"/>
    <property type="evidence" value="ECO:0007669"/>
    <property type="project" value="TreeGrafter"/>
</dbReference>
<comment type="catalytic activity">
    <reaction evidence="12">
        <text>a hydroperoxide + [thioredoxin]-dithiol = an alcohol + [thioredoxin]-disulfide + H2O</text>
        <dbReference type="Rhea" id="RHEA:62620"/>
        <dbReference type="Rhea" id="RHEA-COMP:10698"/>
        <dbReference type="Rhea" id="RHEA-COMP:10700"/>
        <dbReference type="ChEBI" id="CHEBI:15377"/>
        <dbReference type="ChEBI" id="CHEBI:29950"/>
        <dbReference type="ChEBI" id="CHEBI:30879"/>
        <dbReference type="ChEBI" id="CHEBI:35924"/>
        <dbReference type="ChEBI" id="CHEBI:50058"/>
        <dbReference type="EC" id="1.11.1.24"/>
    </reaction>
</comment>
<dbReference type="PIRSF" id="PIRSF000239">
    <property type="entry name" value="AHPC"/>
    <property type="match status" value="1"/>
</dbReference>
<proteinExistence type="inferred from homology"/>
<dbReference type="OrthoDB" id="9812811at2"/>
<evidence type="ECO:0000256" key="9">
    <source>
        <dbReference type="ARBA" id="ARBA00032824"/>
    </source>
</evidence>
<evidence type="ECO:0000313" key="16">
    <source>
        <dbReference type="Proteomes" id="UP000185192"/>
    </source>
</evidence>
<dbReference type="InterPro" id="IPR036249">
    <property type="entry name" value="Thioredoxin-like_sf"/>
</dbReference>
<evidence type="ECO:0000256" key="4">
    <source>
        <dbReference type="ARBA" id="ARBA00022559"/>
    </source>
</evidence>
<dbReference type="GO" id="GO:0034599">
    <property type="term" value="P:cellular response to oxidative stress"/>
    <property type="evidence" value="ECO:0007669"/>
    <property type="project" value="TreeGrafter"/>
</dbReference>
<evidence type="ECO:0000313" key="15">
    <source>
        <dbReference type="EMBL" id="SIN59531.1"/>
    </source>
</evidence>
<dbReference type="EMBL" id="FSQW01000001">
    <property type="protein sequence ID" value="SIN59531.1"/>
    <property type="molecule type" value="Genomic_DNA"/>
</dbReference>
<evidence type="ECO:0000256" key="7">
    <source>
        <dbReference type="ARBA" id="ARBA00023157"/>
    </source>
</evidence>
<sequence length="153" mass="16597">MIAAGDKMPDADLIAPDGSAVKLSDYMGKKLVLFFYPKASTPGCTTESKDFSALMPEFEKAGATVLGMSADSPKRQQNFINKQELTVDIASDESTEFLEKIGVWAEKKMYGKTYMGIIRSTFLIGPDGTVLEAWPKVKVKGHAREVLAAVQAA</sequence>
<keyword evidence="6" id="KW-0560">Oxidoreductase</keyword>
<gene>
    <name evidence="15" type="ORF">SAMN02745824_0059</name>
</gene>
<dbReference type="FunFam" id="3.40.30.10:FF:000007">
    <property type="entry name" value="Thioredoxin-dependent thiol peroxidase"/>
    <property type="match status" value="1"/>
</dbReference>
<dbReference type="Proteomes" id="UP000185192">
    <property type="component" value="Unassembled WGS sequence"/>
</dbReference>
<dbReference type="AlphaFoldDB" id="A0A1N6CLV7"/>
<keyword evidence="5" id="KW-0049">Antioxidant</keyword>
<evidence type="ECO:0000256" key="12">
    <source>
        <dbReference type="ARBA" id="ARBA00049091"/>
    </source>
</evidence>
<keyword evidence="4" id="KW-0575">Peroxidase</keyword>
<comment type="similarity">
    <text evidence="10">Belongs to the peroxiredoxin family. BCP/PrxQ subfamily.</text>
</comment>
<feature type="active site" description="Cysteine sulfenic acid (-SOH) intermediate; for peroxidase activity" evidence="13">
    <location>
        <position position="44"/>
    </location>
</feature>
<evidence type="ECO:0000259" key="14">
    <source>
        <dbReference type="PROSITE" id="PS51352"/>
    </source>
</evidence>
<dbReference type="EC" id="1.11.1.24" evidence="3"/>
<dbReference type="STRING" id="1123272.SAMN02745824_0059"/>
<dbReference type="SUPFAM" id="SSF52833">
    <property type="entry name" value="Thioredoxin-like"/>
    <property type="match status" value="1"/>
</dbReference>
<evidence type="ECO:0000256" key="8">
    <source>
        <dbReference type="ARBA" id="ARBA00023284"/>
    </source>
</evidence>
<evidence type="ECO:0000256" key="10">
    <source>
        <dbReference type="ARBA" id="ARBA00038489"/>
    </source>
</evidence>
<dbReference type="GO" id="GO:0005737">
    <property type="term" value="C:cytoplasm"/>
    <property type="evidence" value="ECO:0007669"/>
    <property type="project" value="TreeGrafter"/>
</dbReference>
<dbReference type="PANTHER" id="PTHR42801">
    <property type="entry name" value="THIOREDOXIN-DEPENDENT PEROXIDE REDUCTASE"/>
    <property type="match status" value="1"/>
</dbReference>
<organism evidence="15 16">
    <name type="scientific">Parasphingorhabdus marina DSM 22363</name>
    <dbReference type="NCBI Taxonomy" id="1123272"/>
    <lineage>
        <taxon>Bacteria</taxon>
        <taxon>Pseudomonadati</taxon>
        <taxon>Pseudomonadota</taxon>
        <taxon>Alphaproteobacteria</taxon>
        <taxon>Sphingomonadales</taxon>
        <taxon>Sphingomonadaceae</taxon>
        <taxon>Parasphingorhabdus</taxon>
    </lineage>
</organism>
<evidence type="ECO:0000256" key="3">
    <source>
        <dbReference type="ARBA" id="ARBA00013017"/>
    </source>
</evidence>
<evidence type="ECO:0000256" key="5">
    <source>
        <dbReference type="ARBA" id="ARBA00022862"/>
    </source>
</evidence>
<evidence type="ECO:0000256" key="2">
    <source>
        <dbReference type="ARBA" id="ARBA00011245"/>
    </source>
</evidence>
<comment type="function">
    <text evidence="1">Thiol-specific peroxidase that catalyzes the reduction of hydrogen peroxide and organic hydroperoxides to water and alcohols, respectively. Plays a role in cell protection against oxidative stress by detoxifying peroxides and as sensor of hydrogen peroxide-mediated signaling events.</text>
</comment>
<dbReference type="InterPro" id="IPR000866">
    <property type="entry name" value="AhpC/TSA"/>
</dbReference>
<keyword evidence="7" id="KW-1015">Disulfide bond</keyword>
<evidence type="ECO:0000256" key="1">
    <source>
        <dbReference type="ARBA" id="ARBA00003330"/>
    </source>
</evidence>
<reference evidence="16" key="1">
    <citation type="submission" date="2016-11" db="EMBL/GenBank/DDBJ databases">
        <authorList>
            <person name="Varghese N."/>
            <person name="Submissions S."/>
        </authorList>
    </citation>
    <scope>NUCLEOTIDE SEQUENCE [LARGE SCALE GENOMIC DNA]</scope>
    <source>
        <strain evidence="16">DSM 22363</strain>
    </source>
</reference>
<dbReference type="InterPro" id="IPR013766">
    <property type="entry name" value="Thioredoxin_domain"/>
</dbReference>
<dbReference type="RefSeq" id="WP_074203188.1">
    <property type="nucleotide sequence ID" value="NZ_FSQW01000001.1"/>
</dbReference>
<comment type="subunit">
    <text evidence="2">Monomer.</text>
</comment>
<dbReference type="GO" id="GO:0045454">
    <property type="term" value="P:cell redox homeostasis"/>
    <property type="evidence" value="ECO:0007669"/>
    <property type="project" value="TreeGrafter"/>
</dbReference>
<name>A0A1N6CLV7_9SPHN</name>